<evidence type="ECO:0000259" key="1">
    <source>
        <dbReference type="Pfam" id="PF08308"/>
    </source>
</evidence>
<organism evidence="2 3">
    <name type="scientific">candidate division TA06 bacterium B3_TA06</name>
    <dbReference type="NCBI Taxonomy" id="2012487"/>
    <lineage>
        <taxon>Bacteria</taxon>
        <taxon>Bacteria division TA06</taxon>
    </lineage>
</organism>
<dbReference type="PANTHER" id="PTHR36194:SF1">
    <property type="entry name" value="S-LAYER-LIKE PROTEIN"/>
    <property type="match status" value="1"/>
</dbReference>
<dbReference type="Proteomes" id="UP000317778">
    <property type="component" value="Unassembled WGS sequence"/>
</dbReference>
<accession>A0A532UVP2</accession>
<dbReference type="SUPFAM" id="SSF49452">
    <property type="entry name" value="Starch-binding domain-like"/>
    <property type="match status" value="1"/>
</dbReference>
<dbReference type="GO" id="GO:0030246">
    <property type="term" value="F:carbohydrate binding"/>
    <property type="evidence" value="ECO:0007669"/>
    <property type="project" value="InterPro"/>
</dbReference>
<comment type="caution">
    <text evidence="2">The sequence shown here is derived from an EMBL/GenBank/DDBJ whole genome shotgun (WGS) entry which is preliminary data.</text>
</comment>
<sequence length="366" mass="40021">MLKKLVLVGFALVVFVGLTGCEELADWLLGGTTGVEGKLELAAGVEGDLDDTKVYLYDNPDFEGDYEEKASADEYEDDDTKATFEFEDIDEDDYYLLAWKDLDDDDEISYGDPVGIYDGKYGEDEPEEIDVDEGEMTDVGTIKMYIYEGATTGSIQVNSIPTGATIYLDGSSTGKTTDALLENVSEGSHTVKLVKSDYEDWQQSVNVTAGQTTTIDAALIPEGGGDITSISISGTIEDYLGVNDYVLEVYFSYDTELGSDDEWDNTDVGTSFSNVTFSVPSAYQSGCYVIIVGWTCYDYYGDGGYDMVFGFHGDTGGENPTYQALQLQSSYSGIYLDAYWIIDDGCEAALKAPDVVRSSGWNRLTR</sequence>
<gene>
    <name evidence="2" type="ORF">CEE36_10555</name>
</gene>
<evidence type="ECO:0000313" key="2">
    <source>
        <dbReference type="EMBL" id="TKJ39010.1"/>
    </source>
</evidence>
<dbReference type="PANTHER" id="PTHR36194">
    <property type="entry name" value="S-LAYER-LIKE PROTEIN"/>
    <property type="match status" value="1"/>
</dbReference>
<proteinExistence type="predicted"/>
<dbReference type="InterPro" id="IPR013229">
    <property type="entry name" value="PEGA"/>
</dbReference>
<dbReference type="Pfam" id="PF08308">
    <property type="entry name" value="PEGA"/>
    <property type="match status" value="1"/>
</dbReference>
<evidence type="ECO:0000313" key="3">
    <source>
        <dbReference type="Proteomes" id="UP000317778"/>
    </source>
</evidence>
<dbReference type="AlphaFoldDB" id="A0A532UVP2"/>
<dbReference type="EMBL" id="NJBO01000025">
    <property type="protein sequence ID" value="TKJ39010.1"/>
    <property type="molecule type" value="Genomic_DNA"/>
</dbReference>
<feature type="domain" description="PEGA" evidence="1">
    <location>
        <begin position="153"/>
        <end position="219"/>
    </location>
</feature>
<dbReference type="PROSITE" id="PS51257">
    <property type="entry name" value="PROKAR_LIPOPROTEIN"/>
    <property type="match status" value="1"/>
</dbReference>
<protein>
    <recommendedName>
        <fullName evidence="1">PEGA domain-containing protein</fullName>
    </recommendedName>
</protein>
<name>A0A532UVP2_UNCT6</name>
<reference evidence="2 3" key="1">
    <citation type="submission" date="2017-06" db="EMBL/GenBank/DDBJ databases">
        <title>Novel microbial phyla capable of carbon fixation and sulfur reduction in deep-sea sediments.</title>
        <authorList>
            <person name="Huang J."/>
            <person name="Baker B."/>
            <person name="Wang Y."/>
        </authorList>
    </citation>
    <scope>NUCLEOTIDE SEQUENCE [LARGE SCALE GENOMIC DNA]</scope>
    <source>
        <strain evidence="2">B3_TA06</strain>
    </source>
</reference>
<dbReference type="InterPro" id="IPR013784">
    <property type="entry name" value="Carb-bd-like_fold"/>
</dbReference>